<dbReference type="InterPro" id="IPR027486">
    <property type="entry name" value="Ribosomal_uS10_dom"/>
</dbReference>
<dbReference type="InterPro" id="IPR005729">
    <property type="entry name" value="Ribosomal_uS10_euk/arc"/>
</dbReference>
<dbReference type="Gene3D" id="3.30.70.600">
    <property type="entry name" value="Ribosomal protein S10 domain"/>
    <property type="match status" value="1"/>
</dbReference>
<dbReference type="EMBL" id="KP869690">
    <property type="protein sequence ID" value="AKC94961.1"/>
    <property type="molecule type" value="Genomic_DNA"/>
</dbReference>
<evidence type="ECO:0000256" key="1">
    <source>
        <dbReference type="ARBA" id="ARBA00007102"/>
    </source>
</evidence>
<keyword evidence="2 6" id="KW-0689">Ribosomal protein</keyword>
<dbReference type="FunFam" id="3.30.70.600:FF:000004">
    <property type="entry name" value="30S ribosomal protein S10"/>
    <property type="match status" value="1"/>
</dbReference>
<dbReference type="SMART" id="SM01403">
    <property type="entry name" value="Ribosomal_S10"/>
    <property type="match status" value="1"/>
</dbReference>
<dbReference type="InterPro" id="IPR036838">
    <property type="entry name" value="Ribosomal_uS10_dom_sf"/>
</dbReference>
<evidence type="ECO:0000259" key="5">
    <source>
        <dbReference type="SMART" id="SM01403"/>
    </source>
</evidence>
<keyword evidence="3" id="KW-0687">Ribonucleoprotein</keyword>
<sequence>MVQRARIRLLSTTVDSLTKICDQLTKIAEQASVRMKGPIPFPTRKVIIPVRKSPCGNGTQTWEHYEMKIHKRLIDLDADEKAMHLLMRLNVPDDIRIEVELA</sequence>
<dbReference type="NCBIfam" id="TIGR01046">
    <property type="entry name" value="uS10_euk_arch"/>
    <property type="match status" value="1"/>
</dbReference>
<organism evidence="6">
    <name type="scientific">uncultured organism</name>
    <dbReference type="NCBI Taxonomy" id="155900"/>
    <lineage>
        <taxon>unclassified sequences</taxon>
        <taxon>environmental samples</taxon>
    </lineage>
</organism>
<dbReference type="PRINTS" id="PR00971">
    <property type="entry name" value="RIBOSOMALS10"/>
</dbReference>
<name>A0A0F6PX54_9ZZZZ</name>
<dbReference type="GO" id="GO:0003735">
    <property type="term" value="F:structural constituent of ribosome"/>
    <property type="evidence" value="ECO:0007669"/>
    <property type="project" value="InterPro"/>
</dbReference>
<feature type="domain" description="Small ribosomal subunit protein uS10" evidence="5">
    <location>
        <begin position="6"/>
        <end position="100"/>
    </location>
</feature>
<dbReference type="HAMAP" id="MF_00508">
    <property type="entry name" value="Ribosomal_uS10"/>
    <property type="match status" value="1"/>
</dbReference>
<evidence type="ECO:0000256" key="4">
    <source>
        <dbReference type="ARBA" id="ARBA00035162"/>
    </source>
</evidence>
<accession>A0A0F6PX54</accession>
<proteinExistence type="inferred from homology"/>
<dbReference type="GO" id="GO:1990904">
    <property type="term" value="C:ribonucleoprotein complex"/>
    <property type="evidence" value="ECO:0007669"/>
    <property type="project" value="UniProtKB-KW"/>
</dbReference>
<comment type="similarity">
    <text evidence="1">Belongs to the universal ribosomal protein uS10 family.</text>
</comment>
<dbReference type="Pfam" id="PF00338">
    <property type="entry name" value="Ribosomal_S10"/>
    <property type="match status" value="1"/>
</dbReference>
<evidence type="ECO:0000256" key="2">
    <source>
        <dbReference type="ARBA" id="ARBA00022980"/>
    </source>
</evidence>
<dbReference type="AlphaFoldDB" id="A0A0F6PX54"/>
<reference evidence="6" key="1">
    <citation type="journal article" date="2015" name="Nature">
        <title>Complex archaea that bridge the gap between prokaryotes and eukaryotes.</title>
        <authorList>
            <person name="Spang A."/>
            <person name="Saw J.H."/>
            <person name="Jorgensen S.L."/>
            <person name="Zaremba-Niedzwiedzka K."/>
            <person name="Martijn J."/>
            <person name="Lind A.E."/>
            <person name="van Eijk R."/>
            <person name="Schleper C."/>
            <person name="Guy L."/>
            <person name="Ettema T.J."/>
        </authorList>
    </citation>
    <scope>NUCLEOTIDE SEQUENCE</scope>
</reference>
<evidence type="ECO:0000313" key="6">
    <source>
        <dbReference type="EMBL" id="AKC94961.1"/>
    </source>
</evidence>
<dbReference type="SUPFAM" id="SSF54999">
    <property type="entry name" value="Ribosomal protein S10"/>
    <property type="match status" value="1"/>
</dbReference>
<protein>
    <recommendedName>
        <fullName evidence="4">Small ribosomal subunit protein uS10</fullName>
    </recommendedName>
</protein>
<dbReference type="InterPro" id="IPR001848">
    <property type="entry name" value="Ribosomal_uS10"/>
</dbReference>
<evidence type="ECO:0000256" key="3">
    <source>
        <dbReference type="ARBA" id="ARBA00023274"/>
    </source>
</evidence>
<dbReference type="PANTHER" id="PTHR11700">
    <property type="entry name" value="30S RIBOSOMAL PROTEIN S10 FAMILY MEMBER"/>
    <property type="match status" value="1"/>
</dbReference>